<dbReference type="PANTHER" id="PTHR14209:SF19">
    <property type="entry name" value="ISOAMYL ACETATE-HYDROLYZING ESTERASE 1 HOMOLOG"/>
    <property type="match status" value="1"/>
</dbReference>
<dbReference type="InterPro" id="IPR013830">
    <property type="entry name" value="SGNH_hydro"/>
</dbReference>
<accession>A0A931HTY2</accession>
<protein>
    <submittedName>
        <fullName evidence="2">Esterase</fullName>
    </submittedName>
</protein>
<evidence type="ECO:0000313" key="3">
    <source>
        <dbReference type="Proteomes" id="UP000614490"/>
    </source>
</evidence>
<dbReference type="InterPro" id="IPR045136">
    <property type="entry name" value="Iah1-like"/>
</dbReference>
<dbReference type="Proteomes" id="UP000614490">
    <property type="component" value="Unassembled WGS sequence"/>
</dbReference>
<dbReference type="AlphaFoldDB" id="A0A931HTY2"/>
<dbReference type="SUPFAM" id="SSF52266">
    <property type="entry name" value="SGNH hydrolase"/>
    <property type="match status" value="1"/>
</dbReference>
<evidence type="ECO:0000259" key="1">
    <source>
        <dbReference type="Pfam" id="PF13472"/>
    </source>
</evidence>
<sequence length="193" mass="21548">MARLVCFGDSITARREGFSTSMLTTKLAEQLETFEVFNEGKSGGDTCDALQRIEDVQQHDPDVVTVLFGSNDAAFHKMVDLDTYKANLIEIVRRLQPAKSILITPPPVDEDMQVARTNDELEIYGRAVKEVSKETGSDCIDLFSEMISMNDYKEILHGSLNDGLHFGEKGYNVLVPMIVDKLQSIDLDSDIQL</sequence>
<name>A0A931HTY2_9BACI</name>
<dbReference type="InterPro" id="IPR036514">
    <property type="entry name" value="SGNH_hydro_sf"/>
</dbReference>
<dbReference type="PANTHER" id="PTHR14209">
    <property type="entry name" value="ISOAMYL ACETATE-HYDROLYZING ESTERASE 1"/>
    <property type="match status" value="1"/>
</dbReference>
<dbReference type="EMBL" id="JADZSC010000001">
    <property type="protein sequence ID" value="MBH0229386.1"/>
    <property type="molecule type" value="Genomic_DNA"/>
</dbReference>
<proteinExistence type="predicted"/>
<dbReference type="Pfam" id="PF13472">
    <property type="entry name" value="Lipase_GDSL_2"/>
    <property type="match status" value="1"/>
</dbReference>
<dbReference type="RefSeq" id="WP_197316002.1">
    <property type="nucleotide sequence ID" value="NZ_JADZSC010000001.1"/>
</dbReference>
<dbReference type="Gene3D" id="3.40.50.1110">
    <property type="entry name" value="SGNH hydrolase"/>
    <property type="match status" value="1"/>
</dbReference>
<keyword evidence="3" id="KW-1185">Reference proteome</keyword>
<reference evidence="2 3" key="1">
    <citation type="journal article" date="2005" name="Int. J. Syst. Evol. Microbiol.">
        <title>Halobacillus yeomjeoni sp. nov., isolated from a marine solar saltern in Korea.</title>
        <authorList>
            <person name="Yoon J.H."/>
            <person name="Kang S.J."/>
            <person name="Lee C.H."/>
            <person name="Oh H.W."/>
            <person name="Oh T.K."/>
        </authorList>
    </citation>
    <scope>NUCLEOTIDE SEQUENCE [LARGE SCALE GENOMIC DNA]</scope>
    <source>
        <strain evidence="2 3">KCTC 3957</strain>
    </source>
</reference>
<comment type="caution">
    <text evidence="2">The sequence shown here is derived from an EMBL/GenBank/DDBJ whole genome shotgun (WGS) entry which is preliminary data.</text>
</comment>
<organism evidence="2 3">
    <name type="scientific">Halobacillus yeomjeoni</name>
    <dbReference type="NCBI Taxonomy" id="311194"/>
    <lineage>
        <taxon>Bacteria</taxon>
        <taxon>Bacillati</taxon>
        <taxon>Bacillota</taxon>
        <taxon>Bacilli</taxon>
        <taxon>Bacillales</taxon>
        <taxon>Bacillaceae</taxon>
        <taxon>Halobacillus</taxon>
    </lineage>
</organism>
<gene>
    <name evidence="2" type="ORF">H0267_04080</name>
</gene>
<evidence type="ECO:0000313" key="2">
    <source>
        <dbReference type="EMBL" id="MBH0229386.1"/>
    </source>
</evidence>
<feature type="domain" description="SGNH hydrolase-type esterase" evidence="1">
    <location>
        <begin position="6"/>
        <end position="172"/>
    </location>
</feature>